<feature type="transmembrane region" description="Helical" evidence="2">
    <location>
        <begin position="1023"/>
        <end position="1046"/>
    </location>
</feature>
<dbReference type="OrthoDB" id="207428at2"/>
<feature type="transmembrane region" description="Helical" evidence="2">
    <location>
        <begin position="514"/>
        <end position="531"/>
    </location>
</feature>
<feature type="transmembrane region" description="Helical" evidence="2">
    <location>
        <begin position="490"/>
        <end position="507"/>
    </location>
</feature>
<feature type="transmembrane region" description="Helical" evidence="2">
    <location>
        <begin position="262"/>
        <end position="281"/>
    </location>
</feature>
<feature type="transmembrane region" description="Helical" evidence="2">
    <location>
        <begin position="844"/>
        <end position="863"/>
    </location>
</feature>
<feature type="transmembrane region" description="Helical" evidence="2">
    <location>
        <begin position="465"/>
        <end position="484"/>
    </location>
</feature>
<feature type="transmembrane region" description="Helical" evidence="2">
    <location>
        <begin position="286"/>
        <end position="305"/>
    </location>
</feature>
<feature type="transmembrane region" description="Helical" evidence="2">
    <location>
        <begin position="543"/>
        <end position="562"/>
    </location>
</feature>
<dbReference type="AlphaFoldDB" id="A0A423KSK9"/>
<feature type="transmembrane region" description="Helical" evidence="2">
    <location>
        <begin position="1098"/>
        <end position="1119"/>
    </location>
</feature>
<feature type="transmembrane region" description="Helical" evidence="2">
    <location>
        <begin position="23"/>
        <end position="40"/>
    </location>
</feature>
<feature type="transmembrane region" description="Helical" evidence="2">
    <location>
        <begin position="603"/>
        <end position="620"/>
    </location>
</feature>
<feature type="transmembrane region" description="Helical" evidence="2">
    <location>
        <begin position="743"/>
        <end position="760"/>
    </location>
</feature>
<dbReference type="Pfam" id="PF10101">
    <property type="entry name" value="DUF2339"/>
    <property type="match status" value="2"/>
</dbReference>
<feature type="transmembrane region" description="Helical" evidence="2">
    <location>
        <begin position="780"/>
        <end position="797"/>
    </location>
</feature>
<keyword evidence="2" id="KW-0472">Membrane</keyword>
<comment type="caution">
    <text evidence="3">The sequence shown here is derived from an EMBL/GenBank/DDBJ whole genome shotgun (WGS) entry which is preliminary data.</text>
</comment>
<feature type="transmembrane region" description="Helical" evidence="2">
    <location>
        <begin position="1157"/>
        <end position="1177"/>
    </location>
</feature>
<feature type="transmembrane region" description="Helical" evidence="2">
    <location>
        <begin position="234"/>
        <end position="256"/>
    </location>
</feature>
<evidence type="ECO:0000256" key="2">
    <source>
        <dbReference type="SAM" id="Phobius"/>
    </source>
</evidence>
<gene>
    <name evidence="3" type="ORF">BK665_01750</name>
</gene>
<sequence length="1202" mass="129868">MQWIFMLIGLVLGWILDESFSDALLGALLGLGIGQTIRIVRLDKQAAEQHQLLEQTQVALNTLLQRLISLEGSGVKAAETSQPPISEPVATPEFILDEVHVDIPIKAPAESPDLVWELPPELQPITATASEASRPLPADVWTPEPVAREPRKPAAPREPNVFDRGINSARNWLFGGNTVLRVGVVLLFLGLAFLLRYATEGMVVPIEMRYAGVAASALGLLGLGWWLRHRNNHYALMLQGTGIAVLYLTVFAAMRLHPLLDPTAALGLLVAVTVFSAILAITQDSLALACAAALGGFAAPILTSTGSGNHVALFSYFALLNTGILAIAWFKAWRPLNLIGFVGTFGIGFAWGARSYTPELLWSTEPFLILFFLMYLGIGLLFTRRKLLEMTDAPADDSRQALLHWSARKGDYVDGTMLFGPPLVGFGLQFALVQHLEFAAAFSALALGMIYMGLARVLMGGRALLLAETCLALGVIFASLAIPLGLDARWTAAAWAVEGAGIFWLGLRQQRPFARAFALLLQLGSALAFLSKLQPGEGSLLDGSWLGALMLGVALLFSFYQLRKALPEQTSPWERQGLPVLACLGLTFLYLLAPLFFLTHGTAISWALAGLATLFVGLRLQSRTFLFTAFAVQLLGGALFLLRLKGASDSATVFSAGWSGLLSASLIGLALIAGMLIAARDEMVRNDARLLRGLSVILLAGLVLINLAVLFVLPWQTASAVWAASGLFIIWLSLYLKQRMSFVFGLLLQVIGGAAFLFAGPDLLGPLASEGLKPLAHSGFWTPLVLGLAALVGAWRLQLGNHASAFDALSLNRLSELLLVWGAGWWALAWISEVLRFAPQDLQATLLLAVAALSVALWAVLALRLKWSALGLLCTLLIPAAGLVLAAAWHSRYHPAANFGWLVWAAVFVVHFISLRRLAPRLPARALSTAHVLGCWLLLGVLALELRYGLLLLSEQYNAWRWLGWAILPSLYLVLAAAPRAWPWPVSAYSREYRVYAAAPLALLMLGWFWLANGVSDGAAEPLPYVPLINPLELGLLFALFGVYVWSRSAVKQLAIRQDTADNAAQLIAGVSLFAFFTALVNRTAHHWGGVPFELDQLLVSMQVQAGLSIVWTLMALGLMIGGHLRHRREVWLIGAALIGVVVAKLFFVELSNRGGLARIVSFIGVGVLLLVVGYFAPLPPKRVEAEPEAENPAPETEGVSS</sequence>
<proteinExistence type="predicted"/>
<feature type="transmembrane region" description="Helical" evidence="2">
    <location>
        <begin position="1067"/>
        <end position="1086"/>
    </location>
</feature>
<organism evidence="3 4">
    <name type="scientific">Pseudomonas frederiksbergensis</name>
    <dbReference type="NCBI Taxonomy" id="104087"/>
    <lineage>
        <taxon>Bacteria</taxon>
        <taxon>Pseudomonadati</taxon>
        <taxon>Pseudomonadota</taxon>
        <taxon>Gammaproteobacteria</taxon>
        <taxon>Pseudomonadales</taxon>
        <taxon>Pseudomonadaceae</taxon>
        <taxon>Pseudomonas</taxon>
    </lineage>
</organism>
<keyword evidence="2" id="KW-0812">Transmembrane</keyword>
<feature type="transmembrane region" description="Helical" evidence="2">
    <location>
        <begin position="901"/>
        <end position="919"/>
    </location>
</feature>
<feature type="transmembrane region" description="Helical" evidence="2">
    <location>
        <begin position="690"/>
        <end position="713"/>
    </location>
</feature>
<name>A0A423KSK9_9PSED</name>
<feature type="transmembrane region" description="Helical" evidence="2">
    <location>
        <begin position="438"/>
        <end position="458"/>
    </location>
</feature>
<feature type="transmembrane region" description="Helical" evidence="2">
    <location>
        <begin position="719"/>
        <end position="736"/>
    </location>
</feature>
<accession>A0A423KSK9</accession>
<dbReference type="RefSeq" id="WP_123402591.1">
    <property type="nucleotide sequence ID" value="NZ_MOBP01000001.1"/>
</dbReference>
<dbReference type="InterPro" id="IPR019286">
    <property type="entry name" value="DUF2339_TM"/>
</dbReference>
<feature type="transmembrane region" description="Helical" evidence="2">
    <location>
        <begin position="870"/>
        <end position="889"/>
    </location>
</feature>
<feature type="transmembrane region" description="Helical" evidence="2">
    <location>
        <begin position="178"/>
        <end position="198"/>
    </location>
</feature>
<feature type="transmembrane region" description="Helical" evidence="2">
    <location>
        <begin position="962"/>
        <end position="981"/>
    </location>
</feature>
<feature type="transmembrane region" description="Helical" evidence="2">
    <location>
        <begin position="818"/>
        <end position="838"/>
    </location>
</feature>
<evidence type="ECO:0000256" key="1">
    <source>
        <dbReference type="SAM" id="MobiDB-lite"/>
    </source>
</evidence>
<feature type="region of interest" description="Disordered" evidence="1">
    <location>
        <begin position="136"/>
        <end position="159"/>
    </location>
</feature>
<evidence type="ECO:0000313" key="3">
    <source>
        <dbReference type="EMBL" id="RON58684.1"/>
    </source>
</evidence>
<feature type="transmembrane region" description="Helical" evidence="2">
    <location>
        <begin position="993"/>
        <end position="1011"/>
    </location>
</feature>
<feature type="transmembrane region" description="Helical" evidence="2">
    <location>
        <begin position="578"/>
        <end position="597"/>
    </location>
</feature>
<evidence type="ECO:0008006" key="5">
    <source>
        <dbReference type="Google" id="ProtNLM"/>
    </source>
</evidence>
<reference evidence="3 4" key="1">
    <citation type="submission" date="2016-10" db="EMBL/GenBank/DDBJ databases">
        <title>Comparative genome analysis of multiple Pseudomonas spp. focuses on biocontrol and plant growth promoting traits.</title>
        <authorList>
            <person name="Tao X.-Y."/>
            <person name="Taylor C.G."/>
        </authorList>
    </citation>
    <scope>NUCLEOTIDE SEQUENCE [LARGE SCALE GENOMIC DNA]</scope>
    <source>
        <strain evidence="3 4">39A2</strain>
    </source>
</reference>
<dbReference type="EMBL" id="MOBP01000001">
    <property type="protein sequence ID" value="RON58684.1"/>
    <property type="molecule type" value="Genomic_DNA"/>
</dbReference>
<feature type="transmembrane region" description="Helical" evidence="2">
    <location>
        <begin position="336"/>
        <end position="354"/>
    </location>
</feature>
<feature type="transmembrane region" description="Helical" evidence="2">
    <location>
        <begin position="625"/>
        <end position="644"/>
    </location>
</feature>
<feature type="transmembrane region" description="Helical" evidence="2">
    <location>
        <begin position="1131"/>
        <end position="1151"/>
    </location>
</feature>
<dbReference type="STRING" id="104087.PFAS1_09405"/>
<evidence type="ECO:0000313" key="4">
    <source>
        <dbReference type="Proteomes" id="UP000283627"/>
    </source>
</evidence>
<protein>
    <recommendedName>
        <fullName evidence="5">DUF2339 domain-containing protein</fullName>
    </recommendedName>
</protein>
<feature type="transmembrane region" description="Helical" evidence="2">
    <location>
        <begin position="931"/>
        <end position="950"/>
    </location>
</feature>
<feature type="transmembrane region" description="Helical" evidence="2">
    <location>
        <begin position="210"/>
        <end position="227"/>
    </location>
</feature>
<feature type="transmembrane region" description="Helical" evidence="2">
    <location>
        <begin position="656"/>
        <end position="678"/>
    </location>
</feature>
<dbReference type="PANTHER" id="PTHR38434:SF1">
    <property type="entry name" value="BLL2549 PROTEIN"/>
    <property type="match status" value="1"/>
</dbReference>
<feature type="transmembrane region" description="Helical" evidence="2">
    <location>
        <begin position="412"/>
        <end position="432"/>
    </location>
</feature>
<dbReference type="Proteomes" id="UP000283627">
    <property type="component" value="Unassembled WGS sequence"/>
</dbReference>
<dbReference type="PANTHER" id="PTHR38434">
    <property type="entry name" value="BLL2549 PROTEIN"/>
    <property type="match status" value="1"/>
</dbReference>
<feature type="transmembrane region" description="Helical" evidence="2">
    <location>
        <begin position="360"/>
        <end position="382"/>
    </location>
</feature>
<feature type="transmembrane region" description="Helical" evidence="2">
    <location>
        <begin position="311"/>
        <end position="329"/>
    </location>
</feature>
<keyword evidence="2" id="KW-1133">Transmembrane helix</keyword>